<evidence type="ECO:0000313" key="14">
    <source>
        <dbReference type="EMBL" id="TPX68969.1"/>
    </source>
</evidence>
<dbReference type="FunFam" id="3.30.300.130:FF:000005">
    <property type="entry name" value="Mitotic spindle-associated mmxd complex subunit"/>
    <property type="match status" value="1"/>
</dbReference>
<accession>A0A507EY49</accession>
<dbReference type="Gene3D" id="6.10.250.1280">
    <property type="match status" value="1"/>
</dbReference>
<evidence type="ECO:0000256" key="13">
    <source>
        <dbReference type="SAM" id="Phobius"/>
    </source>
</evidence>
<keyword evidence="5 13" id="KW-0812">Transmembrane</keyword>
<evidence type="ECO:0000313" key="15">
    <source>
        <dbReference type="Proteomes" id="UP000320333"/>
    </source>
</evidence>
<evidence type="ECO:0000256" key="3">
    <source>
        <dbReference type="ARBA" id="ARBA00010381"/>
    </source>
</evidence>
<feature type="transmembrane region" description="Helical" evidence="13">
    <location>
        <begin position="483"/>
        <end position="506"/>
    </location>
</feature>
<comment type="subcellular location">
    <subcellularLocation>
        <location evidence="1">Endoplasmic reticulum membrane</location>
        <topology evidence="1">Multi-pass membrane protein</topology>
    </subcellularLocation>
</comment>
<name>A0A507EY49_9FUNG</name>
<evidence type="ECO:0000256" key="2">
    <source>
        <dbReference type="ARBA" id="ARBA00009010"/>
    </source>
</evidence>
<keyword evidence="6" id="KW-0256">Endoplasmic reticulum</keyword>
<feature type="compositionally biased region" description="Basic residues" evidence="12">
    <location>
        <begin position="228"/>
        <end position="244"/>
    </location>
</feature>
<feature type="transmembrane region" description="Helical" evidence="13">
    <location>
        <begin position="658"/>
        <end position="676"/>
    </location>
</feature>
<gene>
    <name evidence="14" type="ORF">CcCBS67573_g06994</name>
</gene>
<feature type="transmembrane region" description="Helical" evidence="13">
    <location>
        <begin position="526"/>
        <end position="549"/>
    </location>
</feature>
<evidence type="ECO:0000256" key="11">
    <source>
        <dbReference type="ARBA" id="ARBA00023568"/>
    </source>
</evidence>
<evidence type="ECO:0000256" key="7">
    <source>
        <dbReference type="ARBA" id="ARBA00022829"/>
    </source>
</evidence>
<feature type="region of interest" description="Disordered" evidence="12">
    <location>
        <begin position="172"/>
        <end position="248"/>
    </location>
</feature>
<keyword evidence="10" id="KW-0012">Acyltransferase</keyword>
<protein>
    <submittedName>
        <fullName evidence="14">Uncharacterized protein</fullName>
    </submittedName>
</protein>
<dbReference type="OrthoDB" id="10039049at2759"/>
<dbReference type="EMBL" id="QEAP01000332">
    <property type="protein sequence ID" value="TPX68969.1"/>
    <property type="molecule type" value="Genomic_DNA"/>
</dbReference>
<feature type="compositionally biased region" description="Polar residues" evidence="12">
    <location>
        <begin position="1"/>
        <end position="12"/>
    </location>
</feature>
<keyword evidence="15" id="KW-1185">Reference proteome</keyword>
<dbReference type="Proteomes" id="UP000320333">
    <property type="component" value="Unassembled WGS sequence"/>
</dbReference>
<proteinExistence type="inferred from homology"/>
<feature type="transmembrane region" description="Helical" evidence="13">
    <location>
        <begin position="268"/>
        <end position="288"/>
    </location>
</feature>
<dbReference type="Gene3D" id="3.30.300.130">
    <property type="entry name" value="Fe-S cluster assembly (FSCA)"/>
    <property type="match status" value="1"/>
</dbReference>
<dbReference type="STRING" id="246404.A0A507EY49"/>
<comment type="function">
    <text evidence="11">Sterol O-acyltransferase that catalyzes the formation of stery esters.</text>
</comment>
<dbReference type="AlphaFoldDB" id="A0A507EY49"/>
<dbReference type="GO" id="GO:0007059">
    <property type="term" value="P:chromosome segregation"/>
    <property type="evidence" value="ECO:0007669"/>
    <property type="project" value="UniProtKB-KW"/>
</dbReference>
<dbReference type="GO" id="GO:1990229">
    <property type="term" value="C:iron-sulfur cluster assembly complex"/>
    <property type="evidence" value="ECO:0007669"/>
    <property type="project" value="UniProtKB-ARBA"/>
</dbReference>
<evidence type="ECO:0000256" key="12">
    <source>
        <dbReference type="SAM" id="MobiDB-lite"/>
    </source>
</evidence>
<comment type="similarity">
    <text evidence="2">Belongs to the membrane-bound acyltransferase family. Sterol o-acyltransferase subfamily.</text>
</comment>
<evidence type="ECO:0000256" key="4">
    <source>
        <dbReference type="ARBA" id="ARBA00022679"/>
    </source>
</evidence>
<evidence type="ECO:0000256" key="1">
    <source>
        <dbReference type="ARBA" id="ARBA00004477"/>
    </source>
</evidence>
<dbReference type="InterPro" id="IPR034904">
    <property type="entry name" value="FSCA_dom_sf"/>
</dbReference>
<dbReference type="PANTHER" id="PTHR10408">
    <property type="entry name" value="STEROL O-ACYLTRANSFERASE"/>
    <property type="match status" value="1"/>
</dbReference>
<feature type="transmembrane region" description="Helical" evidence="13">
    <location>
        <begin position="343"/>
        <end position="362"/>
    </location>
</feature>
<comment type="caution">
    <text evidence="14">The sequence shown here is derived from an EMBL/GenBank/DDBJ whole genome shotgun (WGS) entry which is preliminary data.</text>
</comment>
<dbReference type="PANTHER" id="PTHR10408:SF9">
    <property type="entry name" value="STEROL O-ACYLTRANSFERASE 2-RELATED"/>
    <property type="match status" value="1"/>
</dbReference>
<dbReference type="GO" id="GO:0034737">
    <property type="term" value="F:ergosterol O-acyltransferase activity"/>
    <property type="evidence" value="ECO:0007669"/>
    <property type="project" value="TreeGrafter"/>
</dbReference>
<feature type="compositionally biased region" description="Polar residues" evidence="12">
    <location>
        <begin position="189"/>
        <end position="227"/>
    </location>
</feature>
<keyword evidence="9 13" id="KW-0472">Membrane</keyword>
<dbReference type="SUPFAM" id="SSF117916">
    <property type="entry name" value="Fe-S cluster assembly (FSCA) domain-like"/>
    <property type="match status" value="1"/>
</dbReference>
<dbReference type="GO" id="GO:0005789">
    <property type="term" value="C:endoplasmic reticulum membrane"/>
    <property type="evidence" value="ECO:0007669"/>
    <property type="project" value="UniProtKB-SubCell"/>
</dbReference>
<feature type="region of interest" description="Disordered" evidence="12">
    <location>
        <begin position="1"/>
        <end position="21"/>
    </location>
</feature>
<organism evidence="14 15">
    <name type="scientific">Chytriomyces confervae</name>
    <dbReference type="NCBI Taxonomy" id="246404"/>
    <lineage>
        <taxon>Eukaryota</taxon>
        <taxon>Fungi</taxon>
        <taxon>Fungi incertae sedis</taxon>
        <taxon>Chytridiomycota</taxon>
        <taxon>Chytridiomycota incertae sedis</taxon>
        <taxon>Chytridiomycetes</taxon>
        <taxon>Chytridiales</taxon>
        <taxon>Chytriomycetaceae</taxon>
        <taxon>Chytriomyces</taxon>
    </lineage>
</organism>
<evidence type="ECO:0000256" key="5">
    <source>
        <dbReference type="ARBA" id="ARBA00022692"/>
    </source>
</evidence>
<dbReference type="InterPro" id="IPR014371">
    <property type="entry name" value="Oat_ACAT_DAG_ARE"/>
</dbReference>
<keyword evidence="7" id="KW-0159">Chromosome partition</keyword>
<comment type="similarity">
    <text evidence="3">Belongs to the MIP18 family.</text>
</comment>
<evidence type="ECO:0000256" key="9">
    <source>
        <dbReference type="ARBA" id="ARBA00023136"/>
    </source>
</evidence>
<dbReference type="GO" id="GO:0140535">
    <property type="term" value="C:intracellular protein-containing complex"/>
    <property type="evidence" value="ECO:0007669"/>
    <property type="project" value="UniProtKB-ARBA"/>
</dbReference>
<evidence type="ECO:0000256" key="8">
    <source>
        <dbReference type="ARBA" id="ARBA00022989"/>
    </source>
</evidence>
<keyword evidence="8 13" id="KW-1133">Transmembrane helix</keyword>
<dbReference type="InterPro" id="IPR004299">
    <property type="entry name" value="MBOAT_fam"/>
</dbReference>
<reference evidence="14 15" key="1">
    <citation type="journal article" date="2019" name="Sci. Rep.">
        <title>Comparative genomics of chytrid fungi reveal insights into the obligate biotrophic and pathogenic lifestyle of Synchytrium endobioticum.</title>
        <authorList>
            <person name="van de Vossenberg B.T.L.H."/>
            <person name="Warris S."/>
            <person name="Nguyen H.D.T."/>
            <person name="van Gent-Pelzer M.P.E."/>
            <person name="Joly D.L."/>
            <person name="van de Geest H.C."/>
            <person name="Bonants P.J.M."/>
            <person name="Smith D.S."/>
            <person name="Levesque C.A."/>
            <person name="van der Lee T.A.J."/>
        </authorList>
    </citation>
    <scope>NUCLEOTIDE SEQUENCE [LARGE SCALE GENOMIC DNA]</scope>
    <source>
        <strain evidence="14 15">CBS 675.73</strain>
    </source>
</reference>
<dbReference type="GO" id="GO:0008204">
    <property type="term" value="P:ergosterol metabolic process"/>
    <property type="evidence" value="ECO:0007669"/>
    <property type="project" value="TreeGrafter"/>
</dbReference>
<evidence type="ECO:0000256" key="6">
    <source>
        <dbReference type="ARBA" id="ARBA00022824"/>
    </source>
</evidence>
<keyword evidence="4" id="KW-0808">Transferase</keyword>
<sequence>MGLDNENPTVYSVSKDAYGQSARSRLWRMSQNSELSETEAETQTESEAIDAGEVFDLIRNINDPEHPVECVTLTLEQLHVAQLRHITVDHENSRISVVFTPTIPHCSMATLIGLCIRVQLLRCLPARFKVDINVEEGTHQSEKSVNKQLNESNTDSKERVAAAMENSHLVEVVNQESTGLRQRCPSLKSEVTTETHTQTPDSDRSNASSPTSDISNTDSGVITSKSKYIQRRSHSNHRHASKKGKFTERSSQLDFGTLERDKNPMRGFFVLFWVSMGWYTISTAWETFVRVGVPFDMSLAFQMTERGAELATSDSLMILSCFMVIPLVKLVQYRIVPVSAAPVMNWIWLGLWFSTVVSWALFNNWGWTQSGAFTIHCIAMLMKQASYLMSNLESIWKTQELPHLQADIDLLRAEQEGDSSRHQEQLELLLSEQAQFKLDLKGKVTGLEFPRNLTFFNFVNYMAFPTLVYEIEYPRTKSFRPMYFLEKVLGTFGIFFLLVSIVSHNINPVLEMSGEIDFITSIMRLLVPFMICFILLFHIIFDCVCNAFAELTYFADREFYEDWWNSTSFDEYARKWNKPVHEFLLRHVYLESISSYKLSRQNATLLTFFVSSVFHELVMALTGKRLRPWLFLLQMFQIPLIYAARIPWVRKRKTLGNAFFWFGMFVGPPLLGAMYAREHYLHP</sequence>
<dbReference type="Pfam" id="PF03062">
    <property type="entry name" value="MBOAT"/>
    <property type="match status" value="1"/>
</dbReference>
<feature type="region of interest" description="Disordered" evidence="12">
    <location>
        <begin position="137"/>
        <end position="160"/>
    </location>
</feature>
<evidence type="ECO:0000256" key="10">
    <source>
        <dbReference type="ARBA" id="ARBA00023315"/>
    </source>
</evidence>